<dbReference type="EMBL" id="GBRH01197202">
    <property type="protein sequence ID" value="JAE00694.1"/>
    <property type="molecule type" value="Transcribed_RNA"/>
</dbReference>
<evidence type="ECO:0000256" key="1">
    <source>
        <dbReference type="SAM" id="MobiDB-lite"/>
    </source>
</evidence>
<name>A0A0A9ENY3_ARUDO</name>
<reference evidence="2" key="2">
    <citation type="journal article" date="2015" name="Data Brief">
        <title>Shoot transcriptome of the giant reed, Arundo donax.</title>
        <authorList>
            <person name="Barrero R.A."/>
            <person name="Guerrero F.D."/>
            <person name="Moolhuijzen P."/>
            <person name="Goolsby J.A."/>
            <person name="Tidwell J."/>
            <person name="Bellgard S.E."/>
            <person name="Bellgard M.I."/>
        </authorList>
    </citation>
    <scope>NUCLEOTIDE SEQUENCE</scope>
    <source>
        <tissue evidence="2">Shoot tissue taken approximately 20 cm above the soil surface</tissue>
    </source>
</reference>
<organism evidence="2">
    <name type="scientific">Arundo donax</name>
    <name type="common">Giant reed</name>
    <name type="synonym">Donax arundinaceus</name>
    <dbReference type="NCBI Taxonomy" id="35708"/>
    <lineage>
        <taxon>Eukaryota</taxon>
        <taxon>Viridiplantae</taxon>
        <taxon>Streptophyta</taxon>
        <taxon>Embryophyta</taxon>
        <taxon>Tracheophyta</taxon>
        <taxon>Spermatophyta</taxon>
        <taxon>Magnoliopsida</taxon>
        <taxon>Liliopsida</taxon>
        <taxon>Poales</taxon>
        <taxon>Poaceae</taxon>
        <taxon>PACMAD clade</taxon>
        <taxon>Arundinoideae</taxon>
        <taxon>Arundineae</taxon>
        <taxon>Arundo</taxon>
    </lineage>
</organism>
<reference evidence="2" key="1">
    <citation type="submission" date="2014-09" db="EMBL/GenBank/DDBJ databases">
        <authorList>
            <person name="Magalhaes I.L.F."/>
            <person name="Oliveira U."/>
            <person name="Santos F.R."/>
            <person name="Vidigal T.H.D.A."/>
            <person name="Brescovit A.D."/>
            <person name="Santos A.J."/>
        </authorList>
    </citation>
    <scope>NUCLEOTIDE SEQUENCE</scope>
    <source>
        <tissue evidence="2">Shoot tissue taken approximately 20 cm above the soil surface</tissue>
    </source>
</reference>
<proteinExistence type="predicted"/>
<feature type="compositionally biased region" description="Low complexity" evidence="1">
    <location>
        <begin position="1"/>
        <end position="25"/>
    </location>
</feature>
<accession>A0A0A9ENY3</accession>
<dbReference type="AlphaFoldDB" id="A0A0A9ENY3"/>
<protein>
    <submittedName>
        <fullName evidence="2">Uncharacterized protein</fullName>
    </submittedName>
</protein>
<evidence type="ECO:0000313" key="2">
    <source>
        <dbReference type="EMBL" id="JAE00694.1"/>
    </source>
</evidence>
<sequence length="32" mass="3135">MAAPAGPPSRSASTTFRRTASSTAPISENASG</sequence>
<feature type="region of interest" description="Disordered" evidence="1">
    <location>
        <begin position="1"/>
        <end position="32"/>
    </location>
</feature>